<dbReference type="AlphaFoldDB" id="A0A932GM23"/>
<keyword evidence="1" id="KW-0812">Transmembrane</keyword>
<evidence type="ECO:0000313" key="3">
    <source>
        <dbReference type="Proteomes" id="UP000741360"/>
    </source>
</evidence>
<accession>A0A932GM23</accession>
<organism evidence="2 3">
    <name type="scientific">Tectimicrobiota bacterium</name>
    <dbReference type="NCBI Taxonomy" id="2528274"/>
    <lineage>
        <taxon>Bacteria</taxon>
        <taxon>Pseudomonadati</taxon>
        <taxon>Nitrospinota/Tectimicrobiota group</taxon>
        <taxon>Candidatus Tectimicrobiota</taxon>
    </lineage>
</organism>
<reference evidence="2" key="1">
    <citation type="submission" date="2020-07" db="EMBL/GenBank/DDBJ databases">
        <title>Huge and variable diversity of episymbiotic CPR bacteria and DPANN archaea in groundwater ecosystems.</title>
        <authorList>
            <person name="He C.Y."/>
            <person name="Keren R."/>
            <person name="Whittaker M."/>
            <person name="Farag I.F."/>
            <person name="Doudna J."/>
            <person name="Cate J.H.D."/>
            <person name="Banfield J.F."/>
        </authorList>
    </citation>
    <scope>NUCLEOTIDE SEQUENCE</scope>
    <source>
        <strain evidence="2">NC_groundwater_717_Ag_S-0.2um_59_8</strain>
    </source>
</reference>
<dbReference type="InterPro" id="IPR014717">
    <property type="entry name" value="Transl_elong_EF1B/ribsomal_bS6"/>
</dbReference>
<feature type="transmembrane region" description="Helical" evidence="1">
    <location>
        <begin position="20"/>
        <end position="40"/>
    </location>
</feature>
<evidence type="ECO:0000313" key="2">
    <source>
        <dbReference type="EMBL" id="MBI3013633.1"/>
    </source>
</evidence>
<dbReference type="Proteomes" id="UP000741360">
    <property type="component" value="Unassembled WGS sequence"/>
</dbReference>
<protein>
    <submittedName>
        <fullName evidence="2">Uncharacterized protein</fullName>
    </submittedName>
</protein>
<proteinExistence type="predicted"/>
<keyword evidence="1" id="KW-1133">Transmembrane helix</keyword>
<evidence type="ECO:0000256" key="1">
    <source>
        <dbReference type="SAM" id="Phobius"/>
    </source>
</evidence>
<name>A0A932GM23_UNCTE</name>
<dbReference type="EMBL" id="JACPSX010000013">
    <property type="protein sequence ID" value="MBI3013633.1"/>
    <property type="molecule type" value="Genomic_DNA"/>
</dbReference>
<comment type="caution">
    <text evidence="2">The sequence shown here is derived from an EMBL/GenBank/DDBJ whole genome shotgun (WGS) entry which is preliminary data.</text>
</comment>
<dbReference type="Gene3D" id="3.30.70.60">
    <property type="match status" value="1"/>
</dbReference>
<sequence length="310" mass="33940">MRFSLKELLGGRRRLPVTPLLAAGIGASLLALSLFFWGTYRLQRQDARSLSQKLRHLSQLVVQAQQAARQRQGELRRIFNEGTLPVVYGDLTQEREIPYFLRGLLSLSADLGVKIVGLRAKPALSKAEGPVGENKETPVRSFELRFRGYFKDLVNLVHVLERASKPMTMENFSISSEGEEGGELSMQLTLNVLEVGEGRDPESRVALEPAARLIHSPPVILSRDPFRFGASPSAAAGTREDGILRLSAILKTPAGPMAIIGQEVVGIGERVGDLVVLRISGSQVQLRGGGKTITLDWKTTEKEETGAHEN</sequence>
<keyword evidence="1" id="KW-0472">Membrane</keyword>
<gene>
    <name evidence="2" type="ORF">HYY65_00900</name>
</gene>